<keyword evidence="1" id="KW-0472">Membrane</keyword>
<gene>
    <name evidence="2" type="ORF">GCM10008986_13950</name>
</gene>
<dbReference type="InterPro" id="IPR048147">
    <property type="entry name" value="CBO0543-like"/>
</dbReference>
<keyword evidence="3" id="KW-1185">Reference proteome</keyword>
<reference evidence="2 3" key="1">
    <citation type="journal article" date="2019" name="Int. J. Syst. Evol. Microbiol.">
        <title>The Global Catalogue of Microorganisms (GCM) 10K type strain sequencing project: providing services to taxonomists for standard genome sequencing and annotation.</title>
        <authorList>
            <consortium name="The Broad Institute Genomics Platform"/>
            <consortium name="The Broad Institute Genome Sequencing Center for Infectious Disease"/>
            <person name="Wu L."/>
            <person name="Ma J."/>
        </authorList>
    </citation>
    <scope>NUCLEOTIDE SEQUENCE [LARGE SCALE GENOMIC DNA]</scope>
    <source>
        <strain evidence="2 3">JCM 12389</strain>
    </source>
</reference>
<keyword evidence="1" id="KW-0812">Transmembrane</keyword>
<sequence>MDIYATSFFAFTYGLLTDTILDLNYNLYGYFNEGFDWLGLTAIIMYFPAISFLFLNFYPFNKRAGQKVLYILLWSGFSISFEWLSLQTGFFYYNGWQLWYSAILYPAIFTSLIMNLKLINSFK</sequence>
<dbReference type="NCBIfam" id="NF041644">
    <property type="entry name" value="CBO0543_fam"/>
    <property type="match status" value="1"/>
</dbReference>
<evidence type="ECO:0000256" key="1">
    <source>
        <dbReference type="SAM" id="Phobius"/>
    </source>
</evidence>
<accession>A0ABN1B382</accession>
<proteinExistence type="predicted"/>
<evidence type="ECO:0000313" key="2">
    <source>
        <dbReference type="EMBL" id="GAA0489335.1"/>
    </source>
</evidence>
<protein>
    <submittedName>
        <fullName evidence="2">Uncharacterized protein</fullName>
    </submittedName>
</protein>
<keyword evidence="1" id="KW-1133">Transmembrane helix</keyword>
<feature type="transmembrane region" description="Helical" evidence="1">
    <location>
        <begin position="68"/>
        <end position="86"/>
    </location>
</feature>
<feature type="transmembrane region" description="Helical" evidence="1">
    <location>
        <begin position="98"/>
        <end position="119"/>
    </location>
</feature>
<organism evidence="2 3">
    <name type="scientific">Salinibacillus aidingensis</name>
    <dbReference type="NCBI Taxonomy" id="237684"/>
    <lineage>
        <taxon>Bacteria</taxon>
        <taxon>Bacillati</taxon>
        <taxon>Bacillota</taxon>
        <taxon>Bacilli</taxon>
        <taxon>Bacillales</taxon>
        <taxon>Bacillaceae</taxon>
        <taxon>Salinibacillus</taxon>
    </lineage>
</organism>
<comment type="caution">
    <text evidence="2">The sequence shown here is derived from an EMBL/GenBank/DDBJ whole genome shotgun (WGS) entry which is preliminary data.</text>
</comment>
<feature type="transmembrane region" description="Helical" evidence="1">
    <location>
        <begin position="37"/>
        <end position="56"/>
    </location>
</feature>
<dbReference type="EMBL" id="BAAADO010000003">
    <property type="protein sequence ID" value="GAA0489335.1"/>
    <property type="molecule type" value="Genomic_DNA"/>
</dbReference>
<evidence type="ECO:0000313" key="3">
    <source>
        <dbReference type="Proteomes" id="UP001500880"/>
    </source>
</evidence>
<dbReference type="Proteomes" id="UP001500880">
    <property type="component" value="Unassembled WGS sequence"/>
</dbReference>
<name>A0ABN1B382_9BACI</name>